<gene>
    <name evidence="1" type="ORF">CCMP2556_LOCUS33929</name>
</gene>
<proteinExistence type="predicted"/>
<reference evidence="1 2" key="1">
    <citation type="submission" date="2024-02" db="EMBL/GenBank/DDBJ databases">
        <authorList>
            <person name="Chen Y."/>
            <person name="Shah S."/>
            <person name="Dougan E. K."/>
            <person name="Thang M."/>
            <person name="Chan C."/>
        </authorList>
    </citation>
    <scope>NUCLEOTIDE SEQUENCE [LARGE SCALE GENOMIC DNA]</scope>
</reference>
<keyword evidence="2" id="KW-1185">Reference proteome</keyword>
<comment type="caution">
    <text evidence="1">The sequence shown here is derived from an EMBL/GenBank/DDBJ whole genome shotgun (WGS) entry which is preliminary data.</text>
</comment>
<dbReference type="EMBL" id="CAXAMN010022395">
    <property type="protein sequence ID" value="CAK9069027.1"/>
    <property type="molecule type" value="Genomic_DNA"/>
</dbReference>
<name>A0ABP0NZ25_9DINO</name>
<sequence>MAREVHPARWEAALAAFPEALCKSCFVRKEIPCSGQICEERSLVGKSGFLNFAKQGVSTASPPGWANLILQEFDKWLLGGLLTSQNQSSFQCGQTQRCRIFQNLALVNLFHSCCCFFASPCTRWPDAARLP</sequence>
<protein>
    <submittedName>
        <fullName evidence="1">Uncharacterized protein</fullName>
    </submittedName>
</protein>
<evidence type="ECO:0000313" key="2">
    <source>
        <dbReference type="Proteomes" id="UP001642484"/>
    </source>
</evidence>
<accession>A0ABP0NZ25</accession>
<organism evidence="1 2">
    <name type="scientific">Durusdinium trenchii</name>
    <dbReference type="NCBI Taxonomy" id="1381693"/>
    <lineage>
        <taxon>Eukaryota</taxon>
        <taxon>Sar</taxon>
        <taxon>Alveolata</taxon>
        <taxon>Dinophyceae</taxon>
        <taxon>Suessiales</taxon>
        <taxon>Symbiodiniaceae</taxon>
        <taxon>Durusdinium</taxon>
    </lineage>
</organism>
<evidence type="ECO:0000313" key="1">
    <source>
        <dbReference type="EMBL" id="CAK9069027.1"/>
    </source>
</evidence>
<dbReference type="Proteomes" id="UP001642484">
    <property type="component" value="Unassembled WGS sequence"/>
</dbReference>